<accession>A0A017SYW9</accession>
<dbReference type="InterPro" id="IPR017871">
    <property type="entry name" value="ABC_transporter-like_CS"/>
</dbReference>
<dbReference type="SMART" id="SM00382">
    <property type="entry name" value="AAA"/>
    <property type="match status" value="1"/>
</dbReference>
<feature type="domain" description="ABC transporter" evidence="6">
    <location>
        <begin position="31"/>
        <end position="259"/>
    </location>
</feature>
<dbReference type="GO" id="GO:0016887">
    <property type="term" value="F:ATP hydrolysis activity"/>
    <property type="evidence" value="ECO:0007669"/>
    <property type="project" value="InterPro"/>
</dbReference>
<dbReference type="RefSeq" id="WP_081865601.1">
    <property type="nucleotide sequence ID" value="NZ_ASRX01000079.1"/>
</dbReference>
<dbReference type="GO" id="GO:0005524">
    <property type="term" value="F:ATP binding"/>
    <property type="evidence" value="ECO:0007669"/>
    <property type="project" value="UniProtKB-KW"/>
</dbReference>
<dbReference type="InterPro" id="IPR036163">
    <property type="entry name" value="HMA_dom_sf"/>
</dbReference>
<evidence type="ECO:0000313" key="7">
    <source>
        <dbReference type="EMBL" id="EYF01491.1"/>
    </source>
</evidence>
<dbReference type="SUPFAM" id="SSF52540">
    <property type="entry name" value="P-loop containing nucleoside triphosphate hydrolases"/>
    <property type="match status" value="1"/>
</dbReference>
<dbReference type="eggNOG" id="COG1131">
    <property type="taxonomic scope" value="Bacteria"/>
</dbReference>
<dbReference type="InterPro" id="IPR027417">
    <property type="entry name" value="P-loop_NTPase"/>
</dbReference>
<dbReference type="GO" id="GO:0046872">
    <property type="term" value="F:metal ion binding"/>
    <property type="evidence" value="ECO:0007669"/>
    <property type="project" value="InterPro"/>
</dbReference>
<dbReference type="Gene3D" id="3.30.70.100">
    <property type="match status" value="1"/>
</dbReference>
<keyword evidence="4 7" id="KW-0067">ATP-binding</keyword>
<dbReference type="PANTHER" id="PTHR43335:SF4">
    <property type="entry name" value="ABC TRANSPORTER, ATP-BINDING PROTEIN"/>
    <property type="match status" value="1"/>
</dbReference>
<dbReference type="InterPro" id="IPR003439">
    <property type="entry name" value="ABC_transporter-like_ATP-bd"/>
</dbReference>
<keyword evidence="2" id="KW-0813">Transport</keyword>
<dbReference type="Proteomes" id="UP000019678">
    <property type="component" value="Unassembled WGS sequence"/>
</dbReference>
<keyword evidence="3" id="KW-0547">Nucleotide-binding</keyword>
<reference evidence="7 8" key="1">
    <citation type="submission" date="2013-05" db="EMBL/GenBank/DDBJ databases">
        <title>Genome assembly of Chondromyces apiculatus DSM 436.</title>
        <authorList>
            <person name="Sharma G."/>
            <person name="Khatri I."/>
            <person name="Kaur C."/>
            <person name="Mayilraj S."/>
            <person name="Subramanian S."/>
        </authorList>
    </citation>
    <scope>NUCLEOTIDE SEQUENCE [LARGE SCALE GENOMIC DNA]</scope>
    <source>
        <strain evidence="7 8">DSM 436</strain>
    </source>
</reference>
<dbReference type="OrthoDB" id="9804819at2"/>
<proteinExistence type="inferred from homology"/>
<dbReference type="EMBL" id="ASRX01000079">
    <property type="protein sequence ID" value="EYF01491.1"/>
    <property type="molecule type" value="Genomic_DNA"/>
</dbReference>
<dbReference type="InterPro" id="IPR003593">
    <property type="entry name" value="AAA+_ATPase"/>
</dbReference>
<comment type="caution">
    <text evidence="7">The sequence shown here is derived from an EMBL/GenBank/DDBJ whole genome shotgun (WGS) entry which is preliminary data.</text>
</comment>
<evidence type="ECO:0000259" key="6">
    <source>
        <dbReference type="PROSITE" id="PS50893"/>
    </source>
</evidence>
<name>A0A017SYW9_9BACT</name>
<dbReference type="PANTHER" id="PTHR43335">
    <property type="entry name" value="ABC TRANSPORTER, ATP-BINDING PROTEIN"/>
    <property type="match status" value="1"/>
</dbReference>
<dbReference type="AlphaFoldDB" id="A0A017SYW9"/>
<evidence type="ECO:0000256" key="1">
    <source>
        <dbReference type="ARBA" id="ARBA00005417"/>
    </source>
</evidence>
<dbReference type="Pfam" id="PF00005">
    <property type="entry name" value="ABC_tran"/>
    <property type="match status" value="1"/>
</dbReference>
<evidence type="ECO:0000256" key="3">
    <source>
        <dbReference type="ARBA" id="ARBA00022741"/>
    </source>
</evidence>
<feature type="region of interest" description="Disordered" evidence="5">
    <location>
        <begin position="1"/>
        <end position="23"/>
    </location>
</feature>
<sequence length="334" mass="35708">MGREGQGAEDTIADPHASDARDARDVHEAAIALRGVTKQFGAVTAVKNVSFEVPSGSVFGLIGPNGAGKTTTFSMMAGYLAPSAGELSLLDRAPRDVDALRGKVGVLPQDALLPPAELVGEYLVFLAQLQGMTRAKATASARATLAEVEGLDWWKVRCGTLSHGMAKRVGLAQAFLGEPRVVLLDEPTAGLDPRVAYGVRRIIGARKGRCTLVISSHNLQELEEICDYAAILDRGSLITHGAMAELTASTSELRIELAQGPVPEDAVRAIEGVKAVAVDFNTREMTVTFDRAVADAEEMIRRACGVLYHHQARISAISKGRRLEQRVMELTDRG</sequence>
<organism evidence="7 8">
    <name type="scientific">Chondromyces apiculatus DSM 436</name>
    <dbReference type="NCBI Taxonomy" id="1192034"/>
    <lineage>
        <taxon>Bacteria</taxon>
        <taxon>Pseudomonadati</taxon>
        <taxon>Myxococcota</taxon>
        <taxon>Polyangia</taxon>
        <taxon>Polyangiales</taxon>
        <taxon>Polyangiaceae</taxon>
        <taxon>Chondromyces</taxon>
    </lineage>
</organism>
<dbReference type="InterPro" id="IPR006121">
    <property type="entry name" value="HMA_dom"/>
</dbReference>
<evidence type="ECO:0000256" key="5">
    <source>
        <dbReference type="SAM" id="MobiDB-lite"/>
    </source>
</evidence>
<dbReference type="PROSITE" id="PS00211">
    <property type="entry name" value="ABC_TRANSPORTER_1"/>
    <property type="match status" value="1"/>
</dbReference>
<keyword evidence="8" id="KW-1185">Reference proteome</keyword>
<dbReference type="Gene3D" id="3.40.50.300">
    <property type="entry name" value="P-loop containing nucleotide triphosphate hydrolases"/>
    <property type="match status" value="1"/>
</dbReference>
<dbReference type="STRING" id="1192034.CAP_8052"/>
<evidence type="ECO:0000313" key="8">
    <source>
        <dbReference type="Proteomes" id="UP000019678"/>
    </source>
</evidence>
<comment type="similarity">
    <text evidence="1">Belongs to the ABC transporter superfamily.</text>
</comment>
<dbReference type="PROSITE" id="PS50893">
    <property type="entry name" value="ABC_TRANSPORTER_2"/>
    <property type="match status" value="1"/>
</dbReference>
<dbReference type="SUPFAM" id="SSF55008">
    <property type="entry name" value="HMA, heavy metal-associated domain"/>
    <property type="match status" value="1"/>
</dbReference>
<dbReference type="CDD" id="cd00371">
    <property type="entry name" value="HMA"/>
    <property type="match status" value="1"/>
</dbReference>
<gene>
    <name evidence="7" type="ORF">CAP_8052</name>
</gene>
<evidence type="ECO:0000256" key="4">
    <source>
        <dbReference type="ARBA" id="ARBA00022840"/>
    </source>
</evidence>
<dbReference type="CDD" id="cd03230">
    <property type="entry name" value="ABC_DR_subfamily_A"/>
    <property type="match status" value="1"/>
</dbReference>
<protein>
    <submittedName>
        <fullName evidence="7">ABC transporter, ATP-binding protein</fullName>
    </submittedName>
</protein>
<evidence type="ECO:0000256" key="2">
    <source>
        <dbReference type="ARBA" id="ARBA00022448"/>
    </source>
</evidence>